<evidence type="ECO:0000256" key="1">
    <source>
        <dbReference type="SAM" id="Phobius"/>
    </source>
</evidence>
<accession>A0A538U3G6</accession>
<organism evidence="2 3">
    <name type="scientific">Eiseniibacteriota bacterium</name>
    <dbReference type="NCBI Taxonomy" id="2212470"/>
    <lineage>
        <taxon>Bacteria</taxon>
        <taxon>Candidatus Eiseniibacteriota</taxon>
    </lineage>
</organism>
<name>A0A538U3G6_UNCEI</name>
<evidence type="ECO:0000313" key="2">
    <source>
        <dbReference type="EMBL" id="TMQ70427.1"/>
    </source>
</evidence>
<feature type="transmembrane region" description="Helical" evidence="1">
    <location>
        <begin position="218"/>
        <end position="238"/>
    </location>
</feature>
<proteinExistence type="predicted"/>
<feature type="transmembrane region" description="Helical" evidence="1">
    <location>
        <begin position="244"/>
        <end position="265"/>
    </location>
</feature>
<gene>
    <name evidence="2" type="ORF">E6K81_12655</name>
</gene>
<keyword evidence="1" id="KW-0812">Transmembrane</keyword>
<evidence type="ECO:0000313" key="3">
    <source>
        <dbReference type="Proteomes" id="UP000319771"/>
    </source>
</evidence>
<keyword evidence="1" id="KW-1133">Transmembrane helix</keyword>
<comment type="caution">
    <text evidence="2">The sequence shown here is derived from an EMBL/GenBank/DDBJ whole genome shotgun (WGS) entry which is preliminary data.</text>
</comment>
<dbReference type="Proteomes" id="UP000319771">
    <property type="component" value="Unassembled WGS sequence"/>
</dbReference>
<dbReference type="AlphaFoldDB" id="A0A538U3G6"/>
<dbReference type="EMBL" id="VBPB01000226">
    <property type="protein sequence ID" value="TMQ70427.1"/>
    <property type="molecule type" value="Genomic_DNA"/>
</dbReference>
<sequence>MTIEQGTEGLAVRLRSGGPGRYVGGLFLALWLCGWAVGETVALWILVRGAWSLLTGVSPGPGRAPLHLGPAVPVGAFLVLWLTLWTVGGVAAIANLLKLLWGEDRIEVASGRLTVTWARGPFRSGRAFERDAIRRIELAGRDDHLSLAMARERVVLSGLGSRSERIAGAGVLRAALGVSEDPPAATAGVPPPWEEIITPEGERALVLSPATRRQQARAAGVGTLLLAASTFTLAWESVRQPGLIVPGCILSALTAGLGAAALWLARGRWEWRLGSGRLTLRRRYGPSVRDVFGAKSLLLERSTDGDGDPWYELAALAQAAPPAPALTAVRWRSAQSKDRRCVARVMNDPATVRELGAWLSRETGLALEDRATPQARAVELAQLRALLEQSGRFGRWAAKLVDRLDPGQRRAG</sequence>
<reference evidence="2 3" key="1">
    <citation type="journal article" date="2019" name="Nat. Microbiol.">
        <title>Mediterranean grassland soil C-N compound turnover is dependent on rainfall and depth, and is mediated by genomically divergent microorganisms.</title>
        <authorList>
            <person name="Diamond S."/>
            <person name="Andeer P.F."/>
            <person name="Li Z."/>
            <person name="Crits-Christoph A."/>
            <person name="Burstein D."/>
            <person name="Anantharaman K."/>
            <person name="Lane K.R."/>
            <person name="Thomas B.C."/>
            <person name="Pan C."/>
            <person name="Northen T.R."/>
            <person name="Banfield J.F."/>
        </authorList>
    </citation>
    <scope>NUCLEOTIDE SEQUENCE [LARGE SCALE GENOMIC DNA]</scope>
    <source>
        <strain evidence="2">WS_11</strain>
    </source>
</reference>
<feature type="transmembrane region" description="Helical" evidence="1">
    <location>
        <begin position="22"/>
        <end position="51"/>
    </location>
</feature>
<protein>
    <submittedName>
        <fullName evidence="2">Uncharacterized protein</fullName>
    </submittedName>
</protein>
<keyword evidence="1" id="KW-0472">Membrane</keyword>
<feature type="transmembrane region" description="Helical" evidence="1">
    <location>
        <begin position="71"/>
        <end position="97"/>
    </location>
</feature>